<comment type="caution">
    <text evidence="1">The sequence shown here is derived from an EMBL/GenBank/DDBJ whole genome shotgun (WGS) entry which is preliminary data.</text>
</comment>
<sequence length="404" mass="45679">MNSKSVKSLNVKRSENTSMLGKCSDTFADILRCVRRLNSIIKALRERIQDSVAAIKLWDHHINPLDDRVECHNLETMASLLNKLCTVQEDIQCLTVQLANGVAEALDYLQSIQHSADEGWDGEVTTDCVLIDEHLNAKVSLATDSLKATGFQDRTASKEHRRDSFRQRNQLRGIFYKYTIFVLELFSKILLKKTVMPESFEQLLKLRTRPKRFINHLEELWSEARTKGRRDSTNLTRLKSTIVQVASITLSEKEATMAEVSQLWKRSGLLKQALIDRELVLQVLQGTMDKSVDLWSGDSAAGTLMDKKTRSFTETGKPTEEACKMEIFSTATASTKTSRVTVTNLPDNRQFFSGTSKSKTFFVLSKSTLMTCAAPRKKNGLRQLFSKMFLSILANQLRNAVGKI</sequence>
<gene>
    <name evidence="1" type="ORF">BOX15_Mlig001164g1</name>
</gene>
<dbReference type="EMBL" id="NIVC01001658">
    <property type="protein sequence ID" value="PAA65388.1"/>
    <property type="molecule type" value="Genomic_DNA"/>
</dbReference>
<accession>A0A267EV36</accession>
<dbReference type="AlphaFoldDB" id="A0A267EV36"/>
<protein>
    <submittedName>
        <fullName evidence="1">Uncharacterized protein</fullName>
    </submittedName>
</protein>
<organism evidence="1 2">
    <name type="scientific">Macrostomum lignano</name>
    <dbReference type="NCBI Taxonomy" id="282301"/>
    <lineage>
        <taxon>Eukaryota</taxon>
        <taxon>Metazoa</taxon>
        <taxon>Spiralia</taxon>
        <taxon>Lophotrochozoa</taxon>
        <taxon>Platyhelminthes</taxon>
        <taxon>Rhabditophora</taxon>
        <taxon>Macrostomorpha</taxon>
        <taxon>Macrostomida</taxon>
        <taxon>Macrostomidae</taxon>
        <taxon>Macrostomum</taxon>
    </lineage>
</organism>
<reference evidence="1 2" key="1">
    <citation type="submission" date="2017-06" db="EMBL/GenBank/DDBJ databases">
        <title>A platform for efficient transgenesis in Macrostomum lignano, a flatworm model organism for stem cell research.</title>
        <authorList>
            <person name="Berezikov E."/>
        </authorList>
    </citation>
    <scope>NUCLEOTIDE SEQUENCE [LARGE SCALE GENOMIC DNA]</scope>
    <source>
        <strain evidence="1">DV1</strain>
        <tissue evidence="1">Whole organism</tissue>
    </source>
</reference>
<name>A0A267EV36_9PLAT</name>
<proteinExistence type="predicted"/>
<dbReference type="Proteomes" id="UP000215902">
    <property type="component" value="Unassembled WGS sequence"/>
</dbReference>
<keyword evidence="2" id="KW-1185">Reference proteome</keyword>
<evidence type="ECO:0000313" key="1">
    <source>
        <dbReference type="EMBL" id="PAA65388.1"/>
    </source>
</evidence>
<evidence type="ECO:0000313" key="2">
    <source>
        <dbReference type="Proteomes" id="UP000215902"/>
    </source>
</evidence>